<evidence type="ECO:0000313" key="10">
    <source>
        <dbReference type="Proteomes" id="UP000027361"/>
    </source>
</evidence>
<dbReference type="AlphaFoldDB" id="A0A066VBL9"/>
<dbReference type="Pfam" id="PF10337">
    <property type="entry name" value="ArAE_2_N"/>
    <property type="match status" value="1"/>
</dbReference>
<organism evidence="9 10">
    <name type="scientific">Tilletiaria anomala (strain ATCC 24038 / CBS 436.72 / UBC 951)</name>
    <dbReference type="NCBI Taxonomy" id="1037660"/>
    <lineage>
        <taxon>Eukaryota</taxon>
        <taxon>Fungi</taxon>
        <taxon>Dikarya</taxon>
        <taxon>Basidiomycota</taxon>
        <taxon>Ustilaginomycotina</taxon>
        <taxon>Exobasidiomycetes</taxon>
        <taxon>Georgefischeriales</taxon>
        <taxon>Tilletiariaceae</taxon>
        <taxon>Tilletiaria</taxon>
    </lineage>
</organism>
<feature type="transmembrane region" description="Helical" evidence="6">
    <location>
        <begin position="645"/>
        <end position="666"/>
    </location>
</feature>
<feature type="transmembrane region" description="Helical" evidence="6">
    <location>
        <begin position="144"/>
        <end position="161"/>
    </location>
</feature>
<dbReference type="FunCoup" id="A0A066VBL9">
    <property type="interactions" value="10"/>
</dbReference>
<evidence type="ECO:0000256" key="2">
    <source>
        <dbReference type="ARBA" id="ARBA00022692"/>
    </source>
</evidence>
<dbReference type="OrthoDB" id="68611at2759"/>
<dbReference type="PANTHER" id="PTHR47804:SF3">
    <property type="entry name" value="PROTEIN BRE4"/>
    <property type="match status" value="1"/>
</dbReference>
<gene>
    <name evidence="9" type="ORF">K437DRAFT_276905</name>
</gene>
<evidence type="ECO:0000256" key="3">
    <source>
        <dbReference type="ARBA" id="ARBA00022989"/>
    </source>
</evidence>
<evidence type="ECO:0000259" key="8">
    <source>
        <dbReference type="Pfam" id="PF13515"/>
    </source>
</evidence>
<evidence type="ECO:0000256" key="4">
    <source>
        <dbReference type="ARBA" id="ARBA00023136"/>
    </source>
</evidence>
<evidence type="ECO:0000256" key="1">
    <source>
        <dbReference type="ARBA" id="ARBA00004141"/>
    </source>
</evidence>
<dbReference type="Proteomes" id="UP000027361">
    <property type="component" value="Unassembled WGS sequence"/>
</dbReference>
<feature type="transmembrane region" description="Helical" evidence="6">
    <location>
        <begin position="197"/>
        <end position="216"/>
    </location>
</feature>
<keyword evidence="2 6" id="KW-0812">Transmembrane</keyword>
<dbReference type="OMA" id="VTWPAFV"/>
<proteinExistence type="predicted"/>
<feature type="transmembrane region" description="Helical" evidence="6">
    <location>
        <begin position="608"/>
        <end position="625"/>
    </location>
</feature>
<comment type="caution">
    <text evidence="9">The sequence shown here is derived from an EMBL/GenBank/DDBJ whole genome shotgun (WGS) entry which is preliminary data.</text>
</comment>
<dbReference type="InParanoid" id="A0A066VBL9"/>
<keyword evidence="10" id="KW-1185">Reference proteome</keyword>
<dbReference type="InterPro" id="IPR023244">
    <property type="entry name" value="Brefeldin_A-sensitivity_4"/>
</dbReference>
<dbReference type="Pfam" id="PF13515">
    <property type="entry name" value="FUSC_2"/>
    <property type="match status" value="1"/>
</dbReference>
<sequence>MRKQSPAASGGSGHEPSAENRASSATAADAGSPLPRLALYVRVWLIFLKKSLPGLVASLILAVLIVVKPVSAWTGEYSFLSFPFLHLFFYPAPATVGAHLETTILGVIGVSIGLGISFLAVAGAVWLDDDTPGSSPYRTPESRAVGAIVLVALTFVGAYISSRAPRLKQATRICLFVAVWVLTTGATVVQASIFLSFLWPAVYAALASLFANVLVFPRTSNQAIARLLIQHVVTLQSIVDRSTQDFFQSAHVHAASAPLQELCRDLLGSLREMRKLFHESTYELSVSRMSTRDWKPLMSNFWRLRGWIACGMGLEWEKQTAQRETDSAPHEAGDVSDKQHCQHFETTIKTLARQIGASLDVVRMTIDLTLGARSEPSGTSSTTALRATLFATLMGAPASQESNGLDRIVLLQRKRLRTAVEQFRDELDSALGRYEAFAEPVAETGQEAAPSTTVSDLFDAEMYAVAFLMVSLLEIANECTSLLVTSQQLLRTWHMHPRRTVHSPAVHWREWFGNGQDQAGDLLAQLETDELLLSKVPSKEQDDELDAFFRHQHHPVRDKEAQLARADLDRDGRKHVWASWTRSRAMLHLRYRLSRALGAAERSRHIKYAIKLASGVALLSLPAWMTGQNGREWFDASRGQWLVISYVWCLETSTAATFTVSAYRMIGTASGAISGVIIWEISRGNPFAIVVLVCIAELCSAFFLLSTTATGIGVVYAVTYSIVVFLPYLDESHHASIVSLAWTRGYQIFLGIAAALLVNTLAWPYHARSKLSEQFSLATMELQTLYLSLSRQLVQGGLEPSAESAREFEQLEQNLQSRFTKGRALVGLISAEISLVPKPFHYYSDILTRLQSISDQLMGLRLCREHGMRSVRREAILNVLDLRRDFISSVLICFWVIGQSLRNHTPLPQFLPSPRAALHDLTAALRAQMLDKDDAATQSSGLAALHRAHLAGRPGSVASFRLHQRERSNTKRPRTLRSAFFFLLAEHALLAEMVEQCEALLELCRALMGEATFMDTSFVPTVTPNHLLTSSSSTMHSIQASILADLERARRPLAGTHAGEIAPRPAHIIPQSASKQADSM</sequence>
<feature type="transmembrane region" description="Helical" evidence="6">
    <location>
        <begin position="52"/>
        <end position="71"/>
    </location>
</feature>
<feature type="domain" description="Putative ER transporter 6TM N-terminal" evidence="7">
    <location>
        <begin position="144"/>
        <end position="303"/>
    </location>
</feature>
<keyword evidence="4 6" id="KW-0472">Membrane</keyword>
<feature type="transmembrane region" description="Helical" evidence="6">
    <location>
        <begin position="77"/>
        <end position="96"/>
    </location>
</feature>
<evidence type="ECO:0000256" key="6">
    <source>
        <dbReference type="SAM" id="Phobius"/>
    </source>
</evidence>
<dbReference type="GeneID" id="25266778"/>
<comment type="subcellular location">
    <subcellularLocation>
        <location evidence="1">Membrane</location>
        <topology evidence="1">Multi-pass membrane protein</topology>
    </subcellularLocation>
</comment>
<feature type="region of interest" description="Disordered" evidence="5">
    <location>
        <begin position="1"/>
        <end position="29"/>
    </location>
</feature>
<dbReference type="PANTHER" id="PTHR47804">
    <property type="entry name" value="60S RIBOSOMAL PROTEIN L19"/>
    <property type="match status" value="1"/>
</dbReference>
<dbReference type="HOGENOM" id="CLU_004825_0_0_1"/>
<accession>A0A066VBL9</accession>
<feature type="region of interest" description="Disordered" evidence="5">
    <location>
        <begin position="319"/>
        <end position="338"/>
    </location>
</feature>
<feature type="transmembrane region" description="Helical" evidence="6">
    <location>
        <begin position="103"/>
        <end position="124"/>
    </location>
</feature>
<feature type="transmembrane region" description="Helical" evidence="6">
    <location>
        <begin position="173"/>
        <end position="191"/>
    </location>
</feature>
<feature type="transmembrane region" description="Helical" evidence="6">
    <location>
        <begin position="741"/>
        <end position="765"/>
    </location>
</feature>
<feature type="transmembrane region" description="Helical" evidence="6">
    <location>
        <begin position="687"/>
        <end position="705"/>
    </location>
</feature>
<dbReference type="STRING" id="1037660.A0A066VBL9"/>
<dbReference type="PRINTS" id="PR02047">
    <property type="entry name" value="BREFELDNASP4"/>
</dbReference>
<dbReference type="InterPro" id="IPR052430">
    <property type="entry name" value="IVT-Associated"/>
</dbReference>
<feature type="transmembrane region" description="Helical" evidence="6">
    <location>
        <begin position="711"/>
        <end position="729"/>
    </location>
</feature>
<feature type="region of interest" description="Disordered" evidence="5">
    <location>
        <begin position="1056"/>
        <end position="1080"/>
    </location>
</feature>
<evidence type="ECO:0000256" key="5">
    <source>
        <dbReference type="SAM" id="MobiDB-lite"/>
    </source>
</evidence>
<reference evidence="9 10" key="1">
    <citation type="submission" date="2014-05" db="EMBL/GenBank/DDBJ databases">
        <title>Draft genome sequence of a rare smut relative, Tilletiaria anomala UBC 951.</title>
        <authorList>
            <consortium name="DOE Joint Genome Institute"/>
            <person name="Toome M."/>
            <person name="Kuo A."/>
            <person name="Henrissat B."/>
            <person name="Lipzen A."/>
            <person name="Tritt A."/>
            <person name="Yoshinaga Y."/>
            <person name="Zane M."/>
            <person name="Barry K."/>
            <person name="Grigoriev I.V."/>
            <person name="Spatafora J.W."/>
            <person name="Aimea M.C."/>
        </authorList>
    </citation>
    <scope>NUCLEOTIDE SEQUENCE [LARGE SCALE GENOMIC DNA]</scope>
    <source>
        <strain evidence="9 10">UBC 951</strain>
    </source>
</reference>
<evidence type="ECO:0000259" key="7">
    <source>
        <dbReference type="Pfam" id="PF10337"/>
    </source>
</evidence>
<feature type="domain" description="Integral membrane bound transporter" evidence="8">
    <location>
        <begin position="632"/>
        <end position="758"/>
    </location>
</feature>
<evidence type="ECO:0000313" key="9">
    <source>
        <dbReference type="EMBL" id="KDN35975.1"/>
    </source>
</evidence>
<dbReference type="EMBL" id="JMSN01000186">
    <property type="protein sequence ID" value="KDN35975.1"/>
    <property type="molecule type" value="Genomic_DNA"/>
</dbReference>
<dbReference type="InterPro" id="IPR049453">
    <property type="entry name" value="Memb_transporter_dom"/>
</dbReference>
<dbReference type="GO" id="GO:0016020">
    <property type="term" value="C:membrane"/>
    <property type="evidence" value="ECO:0007669"/>
    <property type="project" value="UniProtKB-SubCell"/>
</dbReference>
<keyword evidence="3 6" id="KW-1133">Transmembrane helix</keyword>
<protein>
    <submittedName>
        <fullName evidence="9">Uncharacterized protein</fullName>
    </submittedName>
</protein>
<name>A0A066VBL9_TILAU</name>
<feature type="compositionally biased region" description="Polar residues" evidence="5">
    <location>
        <begin position="1071"/>
        <end position="1080"/>
    </location>
</feature>
<dbReference type="RefSeq" id="XP_013239910.1">
    <property type="nucleotide sequence ID" value="XM_013384456.1"/>
</dbReference>
<dbReference type="InterPro" id="IPR018823">
    <property type="entry name" value="ArAE_2_N"/>
</dbReference>